<dbReference type="AlphaFoldDB" id="A0A223AR05"/>
<accession>A0A223AR05</accession>
<sequence length="124" mass="13832">MKLNPDCLRAILLFIEDETDLDNSVVIGPFEMPSCLLDFPENEVMYHIKQAELSNLILMDGWFVSGNCSIKYLTPEGHQFIGNIQSEKLWNRVKNVAKDAGVNTVQALVQIASNVALSAIQSHL</sequence>
<proteinExistence type="predicted"/>
<name>A0A223AR05_9FIRM</name>
<dbReference type="RefSeq" id="WP_094233615.1">
    <property type="nucleotide sequence ID" value="NZ_CP016199.1"/>
</dbReference>
<evidence type="ECO:0000313" key="2">
    <source>
        <dbReference type="Proteomes" id="UP000214689"/>
    </source>
</evidence>
<gene>
    <name evidence="1" type="ORF">AXF17_02170</name>
</gene>
<reference evidence="2" key="1">
    <citation type="submission" date="2016-05" db="EMBL/GenBank/DDBJ databases">
        <authorList>
            <person name="Holder M.E."/>
            <person name="Ajami N.J."/>
            <person name="Petrosino J.F."/>
        </authorList>
    </citation>
    <scope>NUCLEOTIDE SEQUENCE [LARGE SCALE GENOMIC DNA]</scope>
    <source>
        <strain evidence="2">ATCC 700696</strain>
    </source>
</reference>
<evidence type="ECO:0008006" key="3">
    <source>
        <dbReference type="Google" id="ProtNLM"/>
    </source>
</evidence>
<dbReference type="InterPro" id="IPR019650">
    <property type="entry name" value="DUF2513"/>
</dbReference>
<dbReference type="Pfam" id="PF10711">
    <property type="entry name" value="DUF2513"/>
    <property type="match status" value="1"/>
</dbReference>
<protein>
    <recommendedName>
        <fullName evidence="3">DUF2513 domain-containing protein</fullName>
    </recommendedName>
</protein>
<organism evidence="1 2">
    <name type="scientific">Mogibacterium pumilum</name>
    <dbReference type="NCBI Taxonomy" id="86332"/>
    <lineage>
        <taxon>Bacteria</taxon>
        <taxon>Bacillati</taxon>
        <taxon>Bacillota</taxon>
        <taxon>Clostridia</taxon>
        <taxon>Peptostreptococcales</taxon>
        <taxon>Anaerovoracaceae</taxon>
        <taxon>Mogibacterium</taxon>
    </lineage>
</organism>
<dbReference type="Proteomes" id="UP000214689">
    <property type="component" value="Chromosome"/>
</dbReference>
<dbReference type="OrthoDB" id="6960201at2"/>
<keyword evidence="2" id="KW-1185">Reference proteome</keyword>
<dbReference type="EMBL" id="CP016199">
    <property type="protein sequence ID" value="ASS37387.1"/>
    <property type="molecule type" value="Genomic_DNA"/>
</dbReference>
<evidence type="ECO:0000313" key="1">
    <source>
        <dbReference type="EMBL" id="ASS37387.1"/>
    </source>
</evidence>